<evidence type="ECO:0000313" key="2">
    <source>
        <dbReference type="Proteomes" id="UP000183487"/>
    </source>
</evidence>
<organism evidence="1 2">
    <name type="scientific">Paraburkholderia fungorum</name>
    <dbReference type="NCBI Taxonomy" id="134537"/>
    <lineage>
        <taxon>Bacteria</taxon>
        <taxon>Pseudomonadati</taxon>
        <taxon>Pseudomonadota</taxon>
        <taxon>Betaproteobacteria</taxon>
        <taxon>Burkholderiales</taxon>
        <taxon>Burkholderiaceae</taxon>
        <taxon>Paraburkholderia</taxon>
    </lineage>
</organism>
<protein>
    <submittedName>
        <fullName evidence="1">Uncharacterized protein</fullName>
    </submittedName>
</protein>
<dbReference type="OrthoDB" id="238413at2"/>
<evidence type="ECO:0000313" key="1">
    <source>
        <dbReference type="EMBL" id="SDR55391.1"/>
    </source>
</evidence>
<reference evidence="2" key="1">
    <citation type="submission" date="2016-10" db="EMBL/GenBank/DDBJ databases">
        <authorList>
            <person name="Varghese N."/>
        </authorList>
    </citation>
    <scope>NUCLEOTIDE SEQUENCE [LARGE SCALE GENOMIC DNA]</scope>
    <source>
        <strain evidence="2">GAS106B</strain>
    </source>
</reference>
<keyword evidence="2" id="KW-1185">Reference proteome</keyword>
<dbReference type="EMBL" id="FNKP01000004">
    <property type="protein sequence ID" value="SDR55391.1"/>
    <property type="molecule type" value="Genomic_DNA"/>
</dbReference>
<name>A0A1H1JZA0_9BURK</name>
<sequence>MSGPKVVRIVTREEILAICEGHLQRLDQAISAWTTVGKRIGELTQSEIDATHARRKALAALIATEAFLDLQKRVPEEIGFLHADIERRRMLAVDKAEQAQKRRRQGRASASTLLHSLKAKNVDVPADLESQLKQIANGGEFANADALLARAFALIPTEGSREVSEAQRQLASRLQGDQKVQSVESWKAAQTVVPPQLARVDRQIAEAHVFIAAEETTAFTSRLGVIEGEPVEARRNLLLDSLILDLSDAVSRSRKRLTVLEEIQELAAELRTHDSDEAKAILARVQRCDDLESIEAASALLEDCKNAIIAEQQREAAHARRAAILQGLSRLGYEVHEGMSTAWANEGRIVVKKPSLPGYGVEVGGQAQASRLQVRAVALTANRDATRDKDVETIWCGDFGKLQALLAEHGDNLLIERAIGVGQVPLKIVDDSAHEQADLNQRNTRQGL</sequence>
<gene>
    <name evidence="1" type="ORF">SAMN05443245_7674</name>
</gene>
<accession>A0A1H1JZA0</accession>
<dbReference type="RefSeq" id="WP_074774738.1">
    <property type="nucleotide sequence ID" value="NZ_FNKP01000004.1"/>
</dbReference>
<proteinExistence type="predicted"/>
<dbReference type="Proteomes" id="UP000183487">
    <property type="component" value="Unassembled WGS sequence"/>
</dbReference>
<dbReference type="AlphaFoldDB" id="A0A1H1JZA0"/>